<dbReference type="InterPro" id="IPR020449">
    <property type="entry name" value="Tscrpt_reg_AraC-type_HTH"/>
</dbReference>
<dbReference type="Pfam" id="PF12833">
    <property type="entry name" value="HTH_18"/>
    <property type="match status" value="1"/>
</dbReference>
<dbReference type="CDD" id="cd03138">
    <property type="entry name" value="GATase1_AraC_2"/>
    <property type="match status" value="1"/>
</dbReference>
<dbReference type="SUPFAM" id="SSF52317">
    <property type="entry name" value="Class I glutamine amidotransferase-like"/>
    <property type="match status" value="1"/>
</dbReference>
<evidence type="ECO:0000256" key="2">
    <source>
        <dbReference type="ARBA" id="ARBA00023125"/>
    </source>
</evidence>
<keyword evidence="1" id="KW-0805">Transcription regulation</keyword>
<dbReference type="Gene3D" id="1.10.10.60">
    <property type="entry name" value="Homeodomain-like"/>
    <property type="match status" value="1"/>
</dbReference>
<dbReference type="Proteomes" id="UP001149822">
    <property type="component" value="Unassembled WGS sequence"/>
</dbReference>
<dbReference type="InterPro" id="IPR018062">
    <property type="entry name" value="HTH_AraC-typ_CS"/>
</dbReference>
<dbReference type="PANTHER" id="PTHR43130">
    <property type="entry name" value="ARAC-FAMILY TRANSCRIPTIONAL REGULATOR"/>
    <property type="match status" value="1"/>
</dbReference>
<sequence>MGIVAVPEAGLATLSGIFDVLNSLSWLAGRDGIPPDPPFRVELLGEGDGPVQLASGITLPLDGAAQGRPCDLVIVPSLFVRDDGWTPGRYPGLVRWILERHGAGATICSACSGLFLIAETGLFDGVDATIHWPYARMFTAQYPAVRAHPDRALIVAGPRGELVSSGASTSWHDLVLYLIGREAGPAAAQAVCKVFALQRHVDGLAPFMVFDPPRGHGDALVEASQAWLDSHASVAFPVREMVSRSGLSERGFSRRFQAATGHSPLDYVQHLRVEHAKRRLERTLEPIEQVAWAVGYEDPSAFRRLFARIAGISPGQYRRQFAQPDSANGGHPDAPPC</sequence>
<dbReference type="SUPFAM" id="SSF46689">
    <property type="entry name" value="Homeodomain-like"/>
    <property type="match status" value="2"/>
</dbReference>
<dbReference type="InterPro" id="IPR018060">
    <property type="entry name" value="HTH_AraC"/>
</dbReference>
<dbReference type="PRINTS" id="PR00032">
    <property type="entry name" value="HTHARAC"/>
</dbReference>
<evidence type="ECO:0000256" key="3">
    <source>
        <dbReference type="ARBA" id="ARBA00023163"/>
    </source>
</evidence>
<dbReference type="Gene3D" id="3.40.50.880">
    <property type="match status" value="1"/>
</dbReference>
<keyword evidence="6" id="KW-1185">Reference proteome</keyword>
<comment type="caution">
    <text evidence="5">The sequence shown here is derived from an EMBL/GenBank/DDBJ whole genome shotgun (WGS) entry which is preliminary data.</text>
</comment>
<dbReference type="RefSeq" id="WP_268943254.1">
    <property type="nucleotide sequence ID" value="NZ_JAPTYD010000030.1"/>
</dbReference>
<dbReference type="InterPro" id="IPR029062">
    <property type="entry name" value="Class_I_gatase-like"/>
</dbReference>
<accession>A0ABT4J916</accession>
<dbReference type="EMBL" id="JAPTYD010000030">
    <property type="protein sequence ID" value="MCZ0963185.1"/>
    <property type="molecule type" value="Genomic_DNA"/>
</dbReference>
<evidence type="ECO:0000256" key="1">
    <source>
        <dbReference type="ARBA" id="ARBA00023015"/>
    </source>
</evidence>
<name>A0ABT4J916_9RHOB</name>
<gene>
    <name evidence="5" type="ORF">OU682_16330</name>
</gene>
<feature type="domain" description="HTH araC/xylS-type" evidence="4">
    <location>
        <begin position="222"/>
        <end position="320"/>
    </location>
</feature>
<dbReference type="InterPro" id="IPR009057">
    <property type="entry name" value="Homeodomain-like_sf"/>
</dbReference>
<protein>
    <submittedName>
        <fullName evidence="5">Helix-turn-helix domain-containing protein</fullName>
    </submittedName>
</protein>
<dbReference type="SMART" id="SM00342">
    <property type="entry name" value="HTH_ARAC"/>
    <property type="match status" value="1"/>
</dbReference>
<reference evidence="5" key="1">
    <citation type="submission" date="2022-12" db="EMBL/GenBank/DDBJ databases">
        <title>Paracoccus sp. EF6 isolated from a lake water.</title>
        <authorList>
            <person name="Liu H."/>
        </authorList>
    </citation>
    <scope>NUCLEOTIDE SEQUENCE</scope>
    <source>
        <strain evidence="5">EF6</strain>
    </source>
</reference>
<dbReference type="PROSITE" id="PS01124">
    <property type="entry name" value="HTH_ARAC_FAMILY_2"/>
    <property type="match status" value="1"/>
</dbReference>
<dbReference type="InterPro" id="IPR052158">
    <property type="entry name" value="INH-QAR"/>
</dbReference>
<keyword evidence="2" id="KW-0238">DNA-binding</keyword>
<organism evidence="5 6">
    <name type="scientific">Paracoccus benzoatiresistens</name>
    <dbReference type="NCBI Taxonomy" id="2997341"/>
    <lineage>
        <taxon>Bacteria</taxon>
        <taxon>Pseudomonadati</taxon>
        <taxon>Pseudomonadota</taxon>
        <taxon>Alphaproteobacteria</taxon>
        <taxon>Rhodobacterales</taxon>
        <taxon>Paracoccaceae</taxon>
        <taxon>Paracoccus</taxon>
    </lineage>
</organism>
<evidence type="ECO:0000259" key="4">
    <source>
        <dbReference type="PROSITE" id="PS01124"/>
    </source>
</evidence>
<dbReference type="PROSITE" id="PS00041">
    <property type="entry name" value="HTH_ARAC_FAMILY_1"/>
    <property type="match status" value="1"/>
</dbReference>
<dbReference type="PANTHER" id="PTHR43130:SF11">
    <property type="entry name" value="TRANSCRIPTIONAL REGULATORY PROTEIN"/>
    <property type="match status" value="1"/>
</dbReference>
<proteinExistence type="predicted"/>
<evidence type="ECO:0000313" key="5">
    <source>
        <dbReference type="EMBL" id="MCZ0963185.1"/>
    </source>
</evidence>
<keyword evidence="3" id="KW-0804">Transcription</keyword>
<evidence type="ECO:0000313" key="6">
    <source>
        <dbReference type="Proteomes" id="UP001149822"/>
    </source>
</evidence>